<sequence>MRYLPNGAQMKAADTYTIEKVGIPSLVLMERAALETVRVLKDRGVDFSDTLVVCGSGNNGGDGFAAARILKEYGFCAEVLFVGQDASMSEECRTQKQIAERLGISVFTDFPKKEYTVIIDAVFGVGLSRAIEGRYHTVIEWMNDKKCEKAAIDIPSGICAESGRVLGIAFRADITVSMECVKLGCELFPGKLYAGETVSVPIGIDLSFFEKNKDVCITYDPEDIPLLLPKRAADSHKGDYGKILMITGSKGMAGAAYLSAKAAYAVGAGLVQIYTAEENRTVLQELLPEAIISCYNETAGKPDDKELEKLIQWADVICIGCGLGTSVFASRLLKKTMEILRENGSEEEKLRSCPCIIDADGLNLLSMDMEQLQGVPNVILTPHMKEMSRLINKEIPQIAERRFSVVKEFTEQYQVVCALKDSRTVVMKEGHHPFLNLAGNSAMAKAGSGDVLAGMISGLAAQKTDIFDAVSAGVYFHACGGDEARKKKGSYSVLARDLIDGIGQCLKNAEERL</sequence>
<dbReference type="HAMAP" id="MF_01966">
    <property type="entry name" value="NADHX_epimerase"/>
    <property type="match status" value="1"/>
</dbReference>
<feature type="binding site" evidence="18">
    <location>
        <position position="59"/>
    </location>
    <ligand>
        <name>K(+)</name>
        <dbReference type="ChEBI" id="CHEBI:29103"/>
    </ligand>
</feature>
<evidence type="ECO:0000256" key="10">
    <source>
        <dbReference type="ARBA" id="ARBA00023027"/>
    </source>
</evidence>
<dbReference type="PROSITE" id="PS51385">
    <property type="entry name" value="YJEF_N"/>
    <property type="match status" value="1"/>
</dbReference>
<comment type="similarity">
    <text evidence="4 19">In the C-terminal section; belongs to the NnrD/CARKD family.</text>
</comment>
<dbReference type="AlphaFoldDB" id="A0A174EH77"/>
<dbReference type="EC" id="4.2.1.136" evidence="19"/>
<comment type="catalytic activity">
    <reaction evidence="15 17 19">
        <text>(6S)-NADHX + ADP = AMP + phosphate + NADH + H(+)</text>
        <dbReference type="Rhea" id="RHEA:32223"/>
        <dbReference type="ChEBI" id="CHEBI:15378"/>
        <dbReference type="ChEBI" id="CHEBI:43474"/>
        <dbReference type="ChEBI" id="CHEBI:57945"/>
        <dbReference type="ChEBI" id="CHEBI:64074"/>
        <dbReference type="ChEBI" id="CHEBI:456215"/>
        <dbReference type="ChEBI" id="CHEBI:456216"/>
        <dbReference type="EC" id="4.2.1.136"/>
    </reaction>
</comment>
<evidence type="ECO:0000259" key="20">
    <source>
        <dbReference type="PROSITE" id="PS51383"/>
    </source>
</evidence>
<reference evidence="22 23" key="1">
    <citation type="submission" date="2015-09" db="EMBL/GenBank/DDBJ databases">
        <authorList>
            <consortium name="Pathogen Informatics"/>
        </authorList>
    </citation>
    <scope>NUCLEOTIDE SEQUENCE [LARGE SCALE GENOMIC DNA]</scope>
    <source>
        <strain evidence="22 23">2789STDY5834841</strain>
    </source>
</reference>
<protein>
    <recommendedName>
        <fullName evidence="19">Bifunctional NAD(P)H-hydrate repair enzyme</fullName>
    </recommendedName>
    <alternativeName>
        <fullName evidence="19">Nicotinamide nucleotide repair protein</fullName>
    </alternativeName>
    <domain>
        <recommendedName>
            <fullName evidence="19">ADP-dependent (S)-NAD(P)H-hydrate dehydratase</fullName>
            <ecNumber evidence="19">4.2.1.136</ecNumber>
        </recommendedName>
        <alternativeName>
            <fullName evidence="19">ADP-dependent NAD(P)HX dehydratase</fullName>
        </alternativeName>
    </domain>
    <domain>
        <recommendedName>
            <fullName evidence="19">NAD(P)H-hydrate epimerase</fullName>
            <ecNumber evidence="19">5.1.99.6</ecNumber>
        </recommendedName>
    </domain>
</protein>
<dbReference type="SUPFAM" id="SSF64153">
    <property type="entry name" value="YjeF N-terminal domain-like"/>
    <property type="match status" value="1"/>
</dbReference>
<evidence type="ECO:0000256" key="19">
    <source>
        <dbReference type="PIRNR" id="PIRNR017184"/>
    </source>
</evidence>
<evidence type="ECO:0000256" key="1">
    <source>
        <dbReference type="ARBA" id="ARBA00000013"/>
    </source>
</evidence>
<dbReference type="PIRSF" id="PIRSF017184">
    <property type="entry name" value="Nnr"/>
    <property type="match status" value="1"/>
</dbReference>
<dbReference type="Proteomes" id="UP000095787">
    <property type="component" value="Unassembled WGS sequence"/>
</dbReference>
<dbReference type="Gene3D" id="3.40.50.10260">
    <property type="entry name" value="YjeF N-terminal domain"/>
    <property type="match status" value="1"/>
</dbReference>
<dbReference type="PANTHER" id="PTHR12592:SF0">
    <property type="entry name" value="ATP-DEPENDENT (S)-NAD(P)H-HYDRATE DEHYDRATASE"/>
    <property type="match status" value="1"/>
</dbReference>
<evidence type="ECO:0000256" key="18">
    <source>
        <dbReference type="HAMAP-Rule" id="MF_01966"/>
    </source>
</evidence>
<feature type="binding site" evidence="17">
    <location>
        <position position="450"/>
    </location>
    <ligand>
        <name>(6S)-NADPHX</name>
        <dbReference type="ChEBI" id="CHEBI:64076"/>
    </ligand>
</feature>
<keyword evidence="6 17" id="KW-0547">Nucleotide-binding</keyword>
<dbReference type="EC" id="5.1.99.6" evidence="19"/>
<dbReference type="InterPro" id="IPR004443">
    <property type="entry name" value="YjeF_N_dom"/>
</dbReference>
<comment type="subunit">
    <text evidence="17">Homotetramer.</text>
</comment>
<comment type="similarity">
    <text evidence="18">Belongs to the NnrE/AIBP family.</text>
</comment>
<evidence type="ECO:0000256" key="4">
    <source>
        <dbReference type="ARBA" id="ARBA00009524"/>
    </source>
</evidence>
<dbReference type="GO" id="GO:0005524">
    <property type="term" value="F:ATP binding"/>
    <property type="evidence" value="ECO:0007669"/>
    <property type="project" value="UniProtKB-UniRule"/>
</dbReference>
<dbReference type="Pfam" id="PF01256">
    <property type="entry name" value="Carb_kinase"/>
    <property type="match status" value="1"/>
</dbReference>
<dbReference type="InterPro" id="IPR030677">
    <property type="entry name" value="Nnr"/>
</dbReference>
<evidence type="ECO:0000256" key="3">
    <source>
        <dbReference type="ARBA" id="ARBA00006001"/>
    </source>
</evidence>
<feature type="binding site" evidence="17">
    <location>
        <position position="383"/>
    </location>
    <ligand>
        <name>(6S)-NADPHX</name>
        <dbReference type="ChEBI" id="CHEBI:64076"/>
    </ligand>
</feature>
<dbReference type="GeneID" id="97328871"/>
<evidence type="ECO:0000256" key="14">
    <source>
        <dbReference type="ARBA" id="ARBA00025153"/>
    </source>
</evidence>
<feature type="binding site" evidence="17">
    <location>
        <begin position="420"/>
        <end position="424"/>
    </location>
    <ligand>
        <name>AMP</name>
        <dbReference type="ChEBI" id="CHEBI:456215"/>
    </ligand>
</feature>
<keyword evidence="13" id="KW-0511">Multifunctional enzyme</keyword>
<comment type="cofactor">
    <cofactor evidence="18 19">
        <name>K(+)</name>
        <dbReference type="ChEBI" id="CHEBI:29103"/>
    </cofactor>
    <text evidence="18 19">Binds 1 potassium ion per subunit.</text>
</comment>
<dbReference type="PANTHER" id="PTHR12592">
    <property type="entry name" value="ATP-DEPENDENT (S)-NAD(P)H-HYDRATE DEHYDRATASE FAMILY MEMBER"/>
    <property type="match status" value="1"/>
</dbReference>
<dbReference type="NCBIfam" id="TIGR00197">
    <property type="entry name" value="yjeF_nterm"/>
    <property type="match status" value="1"/>
</dbReference>
<gene>
    <name evidence="22" type="primary">nnr</name>
    <name evidence="17" type="synonym">nnrD</name>
    <name evidence="18" type="synonym">nnrE</name>
    <name evidence="22" type="ORF">ERS852456_02371</name>
</gene>
<feature type="binding site" evidence="18">
    <location>
        <position position="135"/>
    </location>
    <ligand>
        <name>(6S)-NADPHX</name>
        <dbReference type="ChEBI" id="CHEBI:64076"/>
    </ligand>
</feature>
<evidence type="ECO:0000256" key="5">
    <source>
        <dbReference type="ARBA" id="ARBA00022723"/>
    </source>
</evidence>
<feature type="binding site" evidence="18">
    <location>
        <position position="156"/>
    </location>
    <ligand>
        <name>K(+)</name>
        <dbReference type="ChEBI" id="CHEBI:29103"/>
    </ligand>
</feature>
<comment type="similarity">
    <text evidence="3 19">In the N-terminal section; belongs to the NnrE/AIBP family.</text>
</comment>
<dbReference type="CDD" id="cd01171">
    <property type="entry name" value="YXKO-related"/>
    <property type="match status" value="1"/>
</dbReference>
<proteinExistence type="inferred from homology"/>
<feature type="binding site" evidence="18">
    <location>
        <begin position="58"/>
        <end position="62"/>
    </location>
    <ligand>
        <name>(6S)-NADPHX</name>
        <dbReference type="ChEBI" id="CHEBI:64076"/>
    </ligand>
</feature>
<keyword evidence="5 18" id="KW-0479">Metal-binding</keyword>
<dbReference type="GO" id="GO:0110051">
    <property type="term" value="P:metabolite repair"/>
    <property type="evidence" value="ECO:0007669"/>
    <property type="project" value="TreeGrafter"/>
</dbReference>
<evidence type="ECO:0000256" key="17">
    <source>
        <dbReference type="HAMAP-Rule" id="MF_01965"/>
    </source>
</evidence>
<dbReference type="RefSeq" id="WP_022003054.1">
    <property type="nucleotide sequence ID" value="NZ_CATVPX010000029.1"/>
</dbReference>
<feature type="binding site" evidence="17">
    <location>
        <position position="322"/>
    </location>
    <ligand>
        <name>(6S)-NADPHX</name>
        <dbReference type="ChEBI" id="CHEBI:64076"/>
    </ligand>
</feature>
<keyword evidence="10 17" id="KW-0520">NAD</keyword>
<dbReference type="SUPFAM" id="SSF53613">
    <property type="entry name" value="Ribokinase-like"/>
    <property type="match status" value="1"/>
</dbReference>
<evidence type="ECO:0000256" key="8">
    <source>
        <dbReference type="ARBA" id="ARBA00022857"/>
    </source>
</evidence>
<evidence type="ECO:0000256" key="15">
    <source>
        <dbReference type="ARBA" id="ARBA00048238"/>
    </source>
</evidence>
<dbReference type="Gene3D" id="3.40.1190.20">
    <property type="match status" value="1"/>
</dbReference>
<comment type="function">
    <text evidence="18">Catalyzes the epimerization of the S- and R-forms of NAD(P)HX, a damaged form of NAD(P)H that is a result of enzymatic or heat-dependent hydration. This is a prerequisite for the S-specific NAD(P)H-hydrate dehydratase to allow the repair of both epimers of NAD(P)HX.</text>
</comment>
<feature type="binding site" evidence="17">
    <location>
        <position position="255"/>
    </location>
    <ligand>
        <name>(6S)-NADPHX</name>
        <dbReference type="ChEBI" id="CHEBI:64076"/>
    </ligand>
</feature>
<keyword evidence="7 17" id="KW-0067">ATP-binding</keyword>
<comment type="function">
    <text evidence="14 19">Bifunctional enzyme that catalyzes the epimerization of the S- and R-forms of NAD(P)HX and the dehydration of the S-form of NAD(P)HX at the expense of ADP, which is converted to AMP. This allows the repair of both epimers of NAD(P)HX, a damaged form of NAD(P)H that is a result of enzymatic or heat-dependent hydration.</text>
</comment>
<feature type="binding site" evidence="17">
    <location>
        <position position="449"/>
    </location>
    <ligand>
        <name>AMP</name>
        <dbReference type="ChEBI" id="CHEBI:456215"/>
    </ligand>
</feature>
<comment type="catalytic activity">
    <reaction evidence="16 17 19">
        <text>(6S)-NADPHX + ADP = AMP + phosphate + NADPH + H(+)</text>
        <dbReference type="Rhea" id="RHEA:32235"/>
        <dbReference type="ChEBI" id="CHEBI:15378"/>
        <dbReference type="ChEBI" id="CHEBI:43474"/>
        <dbReference type="ChEBI" id="CHEBI:57783"/>
        <dbReference type="ChEBI" id="CHEBI:64076"/>
        <dbReference type="ChEBI" id="CHEBI:456215"/>
        <dbReference type="ChEBI" id="CHEBI:456216"/>
        <dbReference type="EC" id="4.2.1.136"/>
    </reaction>
</comment>
<feature type="binding site" evidence="18">
    <location>
        <position position="120"/>
    </location>
    <ligand>
        <name>K(+)</name>
        <dbReference type="ChEBI" id="CHEBI:29103"/>
    </ligand>
</feature>
<comment type="catalytic activity">
    <reaction evidence="1 18 19">
        <text>(6R)-NADHX = (6S)-NADHX</text>
        <dbReference type="Rhea" id="RHEA:32215"/>
        <dbReference type="ChEBI" id="CHEBI:64074"/>
        <dbReference type="ChEBI" id="CHEBI:64075"/>
        <dbReference type="EC" id="5.1.99.6"/>
    </reaction>
</comment>
<dbReference type="PROSITE" id="PS01050">
    <property type="entry name" value="YJEF_C_2"/>
    <property type="match status" value="1"/>
</dbReference>
<comment type="catalytic activity">
    <reaction evidence="2 18 19">
        <text>(6R)-NADPHX = (6S)-NADPHX</text>
        <dbReference type="Rhea" id="RHEA:32227"/>
        <dbReference type="ChEBI" id="CHEBI:64076"/>
        <dbReference type="ChEBI" id="CHEBI:64077"/>
        <dbReference type="EC" id="5.1.99.6"/>
    </reaction>
</comment>
<evidence type="ECO:0000256" key="9">
    <source>
        <dbReference type="ARBA" id="ARBA00022958"/>
    </source>
</evidence>
<dbReference type="GO" id="GO:0052856">
    <property type="term" value="F:NAD(P)HX epimerase activity"/>
    <property type="evidence" value="ECO:0007669"/>
    <property type="project" value="UniProtKB-UniRule"/>
</dbReference>
<evidence type="ECO:0000256" key="12">
    <source>
        <dbReference type="ARBA" id="ARBA00023239"/>
    </source>
</evidence>
<dbReference type="EMBL" id="CYZO01000038">
    <property type="protein sequence ID" value="CUO37051.1"/>
    <property type="molecule type" value="Genomic_DNA"/>
</dbReference>
<feature type="binding site" evidence="18">
    <location>
        <begin position="124"/>
        <end position="130"/>
    </location>
    <ligand>
        <name>(6S)-NADPHX</name>
        <dbReference type="ChEBI" id="CHEBI:64076"/>
    </ligand>
</feature>
<evidence type="ECO:0000256" key="11">
    <source>
        <dbReference type="ARBA" id="ARBA00023235"/>
    </source>
</evidence>
<dbReference type="InterPro" id="IPR017953">
    <property type="entry name" value="Carbohydrate_kinase_pred_CS"/>
</dbReference>
<evidence type="ECO:0000313" key="22">
    <source>
        <dbReference type="EMBL" id="CUO37051.1"/>
    </source>
</evidence>
<organism evidence="22 23">
    <name type="scientific">[Ruminococcus] torques</name>
    <dbReference type="NCBI Taxonomy" id="33039"/>
    <lineage>
        <taxon>Bacteria</taxon>
        <taxon>Bacillati</taxon>
        <taxon>Bacillota</taxon>
        <taxon>Clostridia</taxon>
        <taxon>Lachnospirales</taxon>
        <taxon>Lachnospiraceae</taxon>
        <taxon>Mediterraneibacter</taxon>
    </lineage>
</organism>
<dbReference type="NCBIfam" id="TIGR00196">
    <property type="entry name" value="yjeF_cterm"/>
    <property type="match status" value="1"/>
</dbReference>
<evidence type="ECO:0000256" key="7">
    <source>
        <dbReference type="ARBA" id="ARBA00022840"/>
    </source>
</evidence>
<accession>A0A174EH77</accession>
<evidence type="ECO:0000256" key="2">
    <source>
        <dbReference type="ARBA" id="ARBA00000909"/>
    </source>
</evidence>
<dbReference type="GO" id="GO:0052855">
    <property type="term" value="F:ADP-dependent NAD(P)H-hydrate dehydratase activity"/>
    <property type="evidence" value="ECO:0007669"/>
    <property type="project" value="UniProtKB-UniRule"/>
</dbReference>
<evidence type="ECO:0000256" key="6">
    <source>
        <dbReference type="ARBA" id="ARBA00022741"/>
    </source>
</evidence>
<dbReference type="Pfam" id="PF03853">
    <property type="entry name" value="YjeF_N"/>
    <property type="match status" value="1"/>
</dbReference>
<keyword evidence="12 17" id="KW-0456">Lyase</keyword>
<feature type="binding site" evidence="18">
    <location>
        <position position="153"/>
    </location>
    <ligand>
        <name>(6S)-NADPHX</name>
        <dbReference type="ChEBI" id="CHEBI:64076"/>
    </ligand>
</feature>
<comment type="function">
    <text evidence="17">Catalyzes the dehydration of the S-form of NAD(P)HX at the expense of ADP, which is converted to AMP. Together with NAD(P)HX epimerase, which catalyzes the epimerization of the S- and R-forms, the enzyme allows the repair of both epimers of NAD(P)HX, a damaged form of NAD(P)H that is a result of enzymatic or heat-dependent hydration.</text>
</comment>
<feature type="domain" description="YjeF N-terminal" evidence="21">
    <location>
        <begin position="10"/>
        <end position="210"/>
    </location>
</feature>
<comment type="similarity">
    <text evidence="17">Belongs to the NnrD/CARKD family.</text>
</comment>
<dbReference type="GO" id="GO:0046872">
    <property type="term" value="F:metal ion binding"/>
    <property type="evidence" value="ECO:0007669"/>
    <property type="project" value="UniProtKB-UniRule"/>
</dbReference>
<evidence type="ECO:0000256" key="16">
    <source>
        <dbReference type="ARBA" id="ARBA00049209"/>
    </source>
</evidence>
<dbReference type="InterPro" id="IPR000631">
    <property type="entry name" value="CARKD"/>
</dbReference>
<dbReference type="InterPro" id="IPR036652">
    <property type="entry name" value="YjeF_N_dom_sf"/>
</dbReference>
<comment type="cofactor">
    <cofactor evidence="17">
        <name>Mg(2+)</name>
        <dbReference type="ChEBI" id="CHEBI:18420"/>
    </cofactor>
</comment>
<name>A0A174EH77_9FIRM</name>
<keyword evidence="11 18" id="KW-0413">Isomerase</keyword>
<dbReference type="HAMAP" id="MF_01965">
    <property type="entry name" value="NADHX_dehydratase"/>
    <property type="match status" value="1"/>
</dbReference>
<dbReference type="GO" id="GO:0046496">
    <property type="term" value="P:nicotinamide nucleotide metabolic process"/>
    <property type="evidence" value="ECO:0007669"/>
    <property type="project" value="UniProtKB-UniRule"/>
</dbReference>
<evidence type="ECO:0000313" key="23">
    <source>
        <dbReference type="Proteomes" id="UP000095787"/>
    </source>
</evidence>
<feature type="domain" description="YjeF C-terminal" evidence="20">
    <location>
        <begin position="220"/>
        <end position="509"/>
    </location>
</feature>
<keyword evidence="8 17" id="KW-0521">NADP</keyword>
<evidence type="ECO:0000256" key="13">
    <source>
        <dbReference type="ARBA" id="ARBA00023268"/>
    </source>
</evidence>
<keyword evidence="9 18" id="KW-0630">Potassium</keyword>
<evidence type="ECO:0000259" key="21">
    <source>
        <dbReference type="PROSITE" id="PS51385"/>
    </source>
</evidence>
<dbReference type="PROSITE" id="PS51383">
    <property type="entry name" value="YJEF_C_3"/>
    <property type="match status" value="1"/>
</dbReference>
<dbReference type="InterPro" id="IPR029056">
    <property type="entry name" value="Ribokinase-like"/>
</dbReference>